<organism evidence="1 2">
    <name type="scientific">Acrobeloides nanus</name>
    <dbReference type="NCBI Taxonomy" id="290746"/>
    <lineage>
        <taxon>Eukaryota</taxon>
        <taxon>Metazoa</taxon>
        <taxon>Ecdysozoa</taxon>
        <taxon>Nematoda</taxon>
        <taxon>Chromadorea</taxon>
        <taxon>Rhabditida</taxon>
        <taxon>Tylenchina</taxon>
        <taxon>Cephalobomorpha</taxon>
        <taxon>Cephaloboidea</taxon>
        <taxon>Cephalobidae</taxon>
        <taxon>Acrobeloides</taxon>
    </lineage>
</organism>
<dbReference type="Proteomes" id="UP000887540">
    <property type="component" value="Unplaced"/>
</dbReference>
<evidence type="ECO:0000313" key="1">
    <source>
        <dbReference type="Proteomes" id="UP000887540"/>
    </source>
</evidence>
<proteinExistence type="predicted"/>
<sequence length="77" mass="8530">MSTGNSVIVCIQGCHTSMRNEWSVRRLPGNMREFVPPLDSGDVRHVQEDIVCKSLPVGLGNWLPVVANGLNHPTMKF</sequence>
<reference evidence="2" key="1">
    <citation type="submission" date="2022-11" db="UniProtKB">
        <authorList>
            <consortium name="WormBaseParasite"/>
        </authorList>
    </citation>
    <scope>IDENTIFICATION</scope>
</reference>
<dbReference type="AlphaFoldDB" id="A0A914CTB3"/>
<evidence type="ECO:0000313" key="2">
    <source>
        <dbReference type="WBParaSite" id="ACRNAN_scaffold13757.g29932.t1"/>
    </source>
</evidence>
<keyword evidence="1" id="KW-1185">Reference proteome</keyword>
<name>A0A914CTB3_9BILA</name>
<accession>A0A914CTB3</accession>
<dbReference type="WBParaSite" id="ACRNAN_scaffold13757.g29932.t1">
    <property type="protein sequence ID" value="ACRNAN_scaffold13757.g29932.t1"/>
    <property type="gene ID" value="ACRNAN_scaffold13757.g29932"/>
</dbReference>
<protein>
    <submittedName>
        <fullName evidence="2">Uncharacterized protein</fullName>
    </submittedName>
</protein>